<evidence type="ECO:0000313" key="3">
    <source>
        <dbReference type="Proteomes" id="UP000828390"/>
    </source>
</evidence>
<reference evidence="2" key="1">
    <citation type="journal article" date="2019" name="bioRxiv">
        <title>The Genome of the Zebra Mussel, Dreissena polymorpha: A Resource for Invasive Species Research.</title>
        <authorList>
            <person name="McCartney M.A."/>
            <person name="Auch B."/>
            <person name="Kono T."/>
            <person name="Mallez S."/>
            <person name="Zhang Y."/>
            <person name="Obille A."/>
            <person name="Becker A."/>
            <person name="Abrahante J.E."/>
            <person name="Garbe J."/>
            <person name="Badalamenti J.P."/>
            <person name="Herman A."/>
            <person name="Mangelson H."/>
            <person name="Liachko I."/>
            <person name="Sullivan S."/>
            <person name="Sone E.D."/>
            <person name="Koren S."/>
            <person name="Silverstein K.A.T."/>
            <person name="Beckman K.B."/>
            <person name="Gohl D.M."/>
        </authorList>
    </citation>
    <scope>NUCLEOTIDE SEQUENCE</scope>
    <source>
        <strain evidence="2">Duluth1</strain>
        <tissue evidence="2">Whole animal</tissue>
    </source>
</reference>
<protein>
    <submittedName>
        <fullName evidence="2">Uncharacterized protein</fullName>
    </submittedName>
</protein>
<dbReference type="AlphaFoldDB" id="A0A9D3YSU5"/>
<accession>A0A9D3YSU5</accession>
<evidence type="ECO:0000313" key="2">
    <source>
        <dbReference type="EMBL" id="KAH3706695.1"/>
    </source>
</evidence>
<comment type="caution">
    <text evidence="2">The sequence shown here is derived from an EMBL/GenBank/DDBJ whole genome shotgun (WGS) entry which is preliminary data.</text>
</comment>
<proteinExistence type="predicted"/>
<dbReference type="Proteomes" id="UP000828390">
    <property type="component" value="Unassembled WGS sequence"/>
</dbReference>
<dbReference type="EMBL" id="JAIWYP010000014">
    <property type="protein sequence ID" value="KAH3706695.1"/>
    <property type="molecule type" value="Genomic_DNA"/>
</dbReference>
<keyword evidence="1" id="KW-0732">Signal</keyword>
<feature type="signal peptide" evidence="1">
    <location>
        <begin position="1"/>
        <end position="17"/>
    </location>
</feature>
<name>A0A9D3YSU5_DREPO</name>
<keyword evidence="3" id="KW-1185">Reference proteome</keyword>
<feature type="chain" id="PRO_5039084157" evidence="1">
    <location>
        <begin position="18"/>
        <end position="84"/>
    </location>
</feature>
<evidence type="ECO:0000256" key="1">
    <source>
        <dbReference type="SAM" id="SignalP"/>
    </source>
</evidence>
<sequence length="84" mass="9443">MARLFFLCSWLQRRYLSLQSTTSANSQPYNISELERILSSTDSLSGGPFPAGAGNNACFSDMLISEVSKCEYQSRIVYLELLHQ</sequence>
<organism evidence="2 3">
    <name type="scientific">Dreissena polymorpha</name>
    <name type="common">Zebra mussel</name>
    <name type="synonym">Mytilus polymorpha</name>
    <dbReference type="NCBI Taxonomy" id="45954"/>
    <lineage>
        <taxon>Eukaryota</taxon>
        <taxon>Metazoa</taxon>
        <taxon>Spiralia</taxon>
        <taxon>Lophotrochozoa</taxon>
        <taxon>Mollusca</taxon>
        <taxon>Bivalvia</taxon>
        <taxon>Autobranchia</taxon>
        <taxon>Heteroconchia</taxon>
        <taxon>Euheterodonta</taxon>
        <taxon>Imparidentia</taxon>
        <taxon>Neoheterodontei</taxon>
        <taxon>Myida</taxon>
        <taxon>Dreissenoidea</taxon>
        <taxon>Dreissenidae</taxon>
        <taxon>Dreissena</taxon>
    </lineage>
</organism>
<gene>
    <name evidence="2" type="ORF">DPMN_066083</name>
</gene>
<reference evidence="2" key="2">
    <citation type="submission" date="2020-11" db="EMBL/GenBank/DDBJ databases">
        <authorList>
            <person name="McCartney M.A."/>
            <person name="Auch B."/>
            <person name="Kono T."/>
            <person name="Mallez S."/>
            <person name="Becker A."/>
            <person name="Gohl D.M."/>
            <person name="Silverstein K.A.T."/>
            <person name="Koren S."/>
            <person name="Bechman K.B."/>
            <person name="Herman A."/>
            <person name="Abrahante J.E."/>
            <person name="Garbe J."/>
        </authorList>
    </citation>
    <scope>NUCLEOTIDE SEQUENCE</scope>
    <source>
        <strain evidence="2">Duluth1</strain>
        <tissue evidence="2">Whole animal</tissue>
    </source>
</reference>